<sequence length="291" mass="35266">MPEIKNQEEELKFYLIIIKVISIIQYLYNDWENLIKIYYLKILILQKAFYMYQQCSKHSKKIIMVNLNQVDQGLSPFACTDCIQEFPIQYITLEEANNRQNLQKRIIKGFNQSIQFKKKKAIKQFCIDHQKLKDHYNQTLKNNNDDIFTTKKFNSKDLFLQDEKKLQQIIKLLSSNNQTNYIIDILRAIRKIRLIYLLFYSNLKTKLGNIMKEDLLFNQIKEDNKNALDSEVHEFILKVKRRIYILLFLTSLQNHPKNFKKYMRHYKKIANYNKLWKYNKKSAKLKSYLNY</sequence>
<dbReference type="EMBL" id="CAJJDN010000094">
    <property type="protein sequence ID" value="CAD8109936.1"/>
    <property type="molecule type" value="Genomic_DNA"/>
</dbReference>
<evidence type="ECO:0000313" key="2">
    <source>
        <dbReference type="Proteomes" id="UP000692954"/>
    </source>
</evidence>
<dbReference type="AlphaFoldDB" id="A0A8S1Q2M0"/>
<reference evidence="1" key="1">
    <citation type="submission" date="2021-01" db="EMBL/GenBank/DDBJ databases">
        <authorList>
            <consortium name="Genoscope - CEA"/>
            <person name="William W."/>
        </authorList>
    </citation>
    <scope>NUCLEOTIDE SEQUENCE</scope>
</reference>
<accession>A0A8S1Q2M0</accession>
<keyword evidence="2" id="KW-1185">Reference proteome</keyword>
<proteinExistence type="predicted"/>
<organism evidence="1 2">
    <name type="scientific">Paramecium sonneborni</name>
    <dbReference type="NCBI Taxonomy" id="65129"/>
    <lineage>
        <taxon>Eukaryota</taxon>
        <taxon>Sar</taxon>
        <taxon>Alveolata</taxon>
        <taxon>Ciliophora</taxon>
        <taxon>Intramacronucleata</taxon>
        <taxon>Oligohymenophorea</taxon>
        <taxon>Peniculida</taxon>
        <taxon>Parameciidae</taxon>
        <taxon>Paramecium</taxon>
    </lineage>
</organism>
<dbReference type="Proteomes" id="UP000692954">
    <property type="component" value="Unassembled WGS sequence"/>
</dbReference>
<evidence type="ECO:0000313" key="1">
    <source>
        <dbReference type="EMBL" id="CAD8109936.1"/>
    </source>
</evidence>
<comment type="caution">
    <text evidence="1">The sequence shown here is derived from an EMBL/GenBank/DDBJ whole genome shotgun (WGS) entry which is preliminary data.</text>
</comment>
<name>A0A8S1Q2M0_9CILI</name>
<gene>
    <name evidence="1" type="ORF">PSON_ATCC_30995.1.T0940204</name>
</gene>
<protein>
    <submittedName>
        <fullName evidence="1">Uncharacterized protein</fullName>
    </submittedName>
</protein>